<evidence type="ECO:0000256" key="8">
    <source>
        <dbReference type="SAM" id="SignalP"/>
    </source>
</evidence>
<evidence type="ECO:0000256" key="6">
    <source>
        <dbReference type="PROSITE-ProRule" id="PRU00042"/>
    </source>
</evidence>
<accession>A0A4U1ECQ2</accession>
<protein>
    <recommendedName>
        <fullName evidence="9">C2H2-type domain-containing protein</fullName>
    </recommendedName>
</protein>
<name>A0A4U1ECQ2_MONMO</name>
<evidence type="ECO:0000313" key="11">
    <source>
        <dbReference type="Proteomes" id="UP000308365"/>
    </source>
</evidence>
<proteinExistence type="predicted"/>
<evidence type="ECO:0000256" key="3">
    <source>
        <dbReference type="ARBA" id="ARBA00022771"/>
    </source>
</evidence>
<dbReference type="PANTHER" id="PTHR24377">
    <property type="entry name" value="IP01015P-RELATED"/>
    <property type="match status" value="1"/>
</dbReference>
<keyword evidence="2" id="KW-0677">Repeat</keyword>
<evidence type="ECO:0000259" key="9">
    <source>
        <dbReference type="PROSITE" id="PS50157"/>
    </source>
</evidence>
<organism evidence="10 11">
    <name type="scientific">Monodon monoceros</name>
    <name type="common">Narwhal</name>
    <name type="synonym">Ceratodon monodon</name>
    <dbReference type="NCBI Taxonomy" id="40151"/>
    <lineage>
        <taxon>Eukaryota</taxon>
        <taxon>Metazoa</taxon>
        <taxon>Chordata</taxon>
        <taxon>Craniata</taxon>
        <taxon>Vertebrata</taxon>
        <taxon>Euteleostomi</taxon>
        <taxon>Mammalia</taxon>
        <taxon>Eutheria</taxon>
        <taxon>Laurasiatheria</taxon>
        <taxon>Artiodactyla</taxon>
        <taxon>Whippomorpha</taxon>
        <taxon>Cetacea</taxon>
        <taxon>Odontoceti</taxon>
        <taxon>Monodontidae</taxon>
        <taxon>Monodon</taxon>
    </lineage>
</organism>
<dbReference type="Gene3D" id="3.30.160.60">
    <property type="entry name" value="Classic Zinc Finger"/>
    <property type="match status" value="1"/>
</dbReference>
<evidence type="ECO:0000256" key="4">
    <source>
        <dbReference type="ARBA" id="ARBA00022833"/>
    </source>
</evidence>
<keyword evidence="1" id="KW-0479">Metal-binding</keyword>
<dbReference type="InterPro" id="IPR050826">
    <property type="entry name" value="Krueppel_C2H2_ZnFinger"/>
</dbReference>
<gene>
    <name evidence="10" type="ORF">EI555_012853</name>
</gene>
<dbReference type="SUPFAM" id="SSF57667">
    <property type="entry name" value="beta-beta-alpha zinc fingers"/>
    <property type="match status" value="1"/>
</dbReference>
<feature type="compositionally biased region" description="Basic and acidic residues" evidence="7">
    <location>
        <begin position="209"/>
        <end position="220"/>
    </location>
</feature>
<evidence type="ECO:0000256" key="7">
    <source>
        <dbReference type="SAM" id="MobiDB-lite"/>
    </source>
</evidence>
<reference evidence="11" key="1">
    <citation type="journal article" date="2019" name="IScience">
        <title>Narwhal Genome Reveals Long-Term Low Genetic Diversity despite Current Large Abundance Size.</title>
        <authorList>
            <person name="Westbury M.V."/>
            <person name="Petersen B."/>
            <person name="Garde E."/>
            <person name="Heide-Jorgensen M.P."/>
            <person name="Lorenzen E.D."/>
        </authorList>
    </citation>
    <scope>NUCLEOTIDE SEQUENCE [LARGE SCALE GENOMIC DNA]</scope>
</reference>
<evidence type="ECO:0000256" key="5">
    <source>
        <dbReference type="ARBA" id="ARBA00023242"/>
    </source>
</evidence>
<dbReference type="InterPro" id="IPR013087">
    <property type="entry name" value="Znf_C2H2_type"/>
</dbReference>
<keyword evidence="8" id="KW-0732">Signal</keyword>
<feature type="non-terminal residue" evidence="10">
    <location>
        <position position="247"/>
    </location>
</feature>
<keyword evidence="4" id="KW-0862">Zinc</keyword>
<feature type="domain" description="C2H2-type" evidence="9">
    <location>
        <begin position="187"/>
        <end position="214"/>
    </location>
</feature>
<feature type="region of interest" description="Disordered" evidence="7">
    <location>
        <begin position="198"/>
        <end position="247"/>
    </location>
</feature>
<evidence type="ECO:0000256" key="2">
    <source>
        <dbReference type="ARBA" id="ARBA00022737"/>
    </source>
</evidence>
<dbReference type="InterPro" id="IPR036236">
    <property type="entry name" value="Znf_C2H2_sf"/>
</dbReference>
<comment type="caution">
    <text evidence="10">The sequence shown here is derived from an EMBL/GenBank/DDBJ whole genome shotgun (WGS) entry which is preliminary data.</text>
</comment>
<keyword evidence="3 6" id="KW-0863">Zinc-finger</keyword>
<dbReference type="GO" id="GO:0008270">
    <property type="term" value="F:zinc ion binding"/>
    <property type="evidence" value="ECO:0007669"/>
    <property type="project" value="UniProtKB-KW"/>
</dbReference>
<keyword evidence="5" id="KW-0539">Nucleus</keyword>
<evidence type="ECO:0000256" key="1">
    <source>
        <dbReference type="ARBA" id="ARBA00022723"/>
    </source>
</evidence>
<evidence type="ECO:0000313" key="10">
    <source>
        <dbReference type="EMBL" id="TKC33226.1"/>
    </source>
</evidence>
<dbReference type="EMBL" id="RWIC01014579">
    <property type="protein sequence ID" value="TKC33226.1"/>
    <property type="molecule type" value="Genomic_DNA"/>
</dbReference>
<dbReference type="AlphaFoldDB" id="A0A4U1ECQ2"/>
<dbReference type="Proteomes" id="UP000308365">
    <property type="component" value="Unassembled WGS sequence"/>
</dbReference>
<feature type="signal peptide" evidence="8">
    <location>
        <begin position="1"/>
        <end position="20"/>
    </location>
</feature>
<sequence length="247" mass="28238">MVVFVVYCMVLSYVSFPIIGHQLSKPPLITQMEQEDEMEIAERRIHQDTCSGAHQAYMNVLPTRSVPCAKHPTILYSRNLSILSPCLFQNFFPLCSDELILLKTKQQQQKQGILEKYTLNGKKEQTLGGSPIQCSETVEALSVKFNITQNKIYPSKKPHRYFDSAKALRDSSRLKPSEGILPREKSYECKKDENAFLRSSNLAGHKRQHTEETSHERSDLGKVVNSISHLKKDEKTHSREKPFACNQ</sequence>
<dbReference type="PROSITE" id="PS50157">
    <property type="entry name" value="ZINC_FINGER_C2H2_2"/>
    <property type="match status" value="1"/>
</dbReference>
<feature type="chain" id="PRO_5020204254" description="C2H2-type domain-containing protein" evidence="8">
    <location>
        <begin position="21"/>
        <end position="247"/>
    </location>
</feature>
<feature type="compositionally biased region" description="Basic and acidic residues" evidence="7">
    <location>
        <begin position="230"/>
        <end position="247"/>
    </location>
</feature>